<reference evidence="11" key="2">
    <citation type="submission" date="2025-08" db="UniProtKB">
        <authorList>
            <consortium name="Ensembl"/>
        </authorList>
    </citation>
    <scope>IDENTIFICATION</scope>
</reference>
<reference evidence="11 12" key="1">
    <citation type="journal article" date="2019" name="Proc. Natl. Acad. Sci. U.S.A.">
        <title>Regulatory changes in pterin and carotenoid genes underlie balanced color polymorphisms in the wall lizard.</title>
        <authorList>
            <person name="Andrade P."/>
            <person name="Pinho C."/>
            <person name="Perez I de Lanuza G."/>
            <person name="Afonso S."/>
            <person name="Brejcha J."/>
            <person name="Rubin C.J."/>
            <person name="Wallerman O."/>
            <person name="Pereira P."/>
            <person name="Sabatino S.J."/>
            <person name="Bellati A."/>
            <person name="Pellitteri-Rosa D."/>
            <person name="Bosakova Z."/>
            <person name="Bunikis I."/>
            <person name="Carretero M.A."/>
            <person name="Feiner N."/>
            <person name="Marsik P."/>
            <person name="Pauperio F."/>
            <person name="Salvi D."/>
            <person name="Soler L."/>
            <person name="While G.M."/>
            <person name="Uller T."/>
            <person name="Font E."/>
            <person name="Andersson L."/>
            <person name="Carneiro M."/>
        </authorList>
    </citation>
    <scope>NUCLEOTIDE SEQUENCE</scope>
</reference>
<dbReference type="Gene3D" id="1.20.5.170">
    <property type="match status" value="1"/>
</dbReference>
<evidence type="ECO:0000313" key="11">
    <source>
        <dbReference type="Ensembl" id="ENSPMRP00000031552.1"/>
    </source>
</evidence>
<feature type="domain" description="BZIP" evidence="10">
    <location>
        <begin position="173"/>
        <end position="236"/>
    </location>
</feature>
<dbReference type="GeneTree" id="ENSGT00940000161681"/>
<comment type="subcellular location">
    <subcellularLocation>
        <location evidence="1">Nucleus</location>
    </subcellularLocation>
</comment>
<dbReference type="GO" id="GO:0030225">
    <property type="term" value="P:macrophage differentiation"/>
    <property type="evidence" value="ECO:0007669"/>
    <property type="project" value="Ensembl"/>
</dbReference>
<evidence type="ECO:0000256" key="6">
    <source>
        <dbReference type="ARBA" id="ARBA00023163"/>
    </source>
</evidence>
<accession>A0A670K9S0</accession>
<feature type="region of interest" description="Disordered" evidence="9">
    <location>
        <begin position="149"/>
        <end position="170"/>
    </location>
</feature>
<evidence type="ECO:0000256" key="5">
    <source>
        <dbReference type="ARBA" id="ARBA00023159"/>
    </source>
</evidence>
<dbReference type="InterPro" id="IPR031106">
    <property type="entry name" value="C/EBP"/>
</dbReference>
<proteinExistence type="inferred from homology"/>
<feature type="coiled-coil region" evidence="8">
    <location>
        <begin position="191"/>
        <end position="232"/>
    </location>
</feature>
<keyword evidence="6" id="KW-0804">Transcription</keyword>
<dbReference type="GO" id="GO:0001228">
    <property type="term" value="F:DNA-binding transcription activator activity, RNA polymerase II-specific"/>
    <property type="evidence" value="ECO:0007669"/>
    <property type="project" value="Ensembl"/>
</dbReference>
<organism evidence="11 12">
    <name type="scientific">Podarcis muralis</name>
    <name type="common">Wall lizard</name>
    <name type="synonym">Lacerta muralis</name>
    <dbReference type="NCBI Taxonomy" id="64176"/>
    <lineage>
        <taxon>Eukaryota</taxon>
        <taxon>Metazoa</taxon>
        <taxon>Chordata</taxon>
        <taxon>Craniata</taxon>
        <taxon>Vertebrata</taxon>
        <taxon>Euteleostomi</taxon>
        <taxon>Lepidosauria</taxon>
        <taxon>Squamata</taxon>
        <taxon>Bifurcata</taxon>
        <taxon>Unidentata</taxon>
        <taxon>Episquamata</taxon>
        <taxon>Laterata</taxon>
        <taxon>Lacertibaenia</taxon>
        <taxon>Lacertidae</taxon>
        <taxon>Podarcis</taxon>
    </lineage>
</organism>
<dbReference type="SUPFAM" id="SSF57959">
    <property type="entry name" value="Leucine zipper domain"/>
    <property type="match status" value="1"/>
</dbReference>
<keyword evidence="8" id="KW-0175">Coiled coil</keyword>
<evidence type="ECO:0000313" key="12">
    <source>
        <dbReference type="Proteomes" id="UP000472272"/>
    </source>
</evidence>
<dbReference type="GO" id="GO:0000978">
    <property type="term" value="F:RNA polymerase II cis-regulatory region sequence-specific DNA binding"/>
    <property type="evidence" value="ECO:0007669"/>
    <property type="project" value="Ensembl"/>
</dbReference>
<evidence type="ECO:0000259" key="10">
    <source>
        <dbReference type="PROSITE" id="PS50217"/>
    </source>
</evidence>
<comment type="similarity">
    <text evidence="2">Belongs to the bZIP family. C/EBP subfamily.</text>
</comment>
<dbReference type="PROSITE" id="PS50217">
    <property type="entry name" value="BZIP"/>
    <property type="match status" value="1"/>
</dbReference>
<evidence type="ECO:0000256" key="8">
    <source>
        <dbReference type="SAM" id="Coils"/>
    </source>
</evidence>
<dbReference type="AlphaFoldDB" id="A0A670K9S0"/>
<dbReference type="SMART" id="SM00338">
    <property type="entry name" value="BRLZ"/>
    <property type="match status" value="1"/>
</dbReference>
<keyword evidence="5" id="KW-0010">Activator</keyword>
<dbReference type="Pfam" id="PF07716">
    <property type="entry name" value="bZIP_2"/>
    <property type="match status" value="1"/>
</dbReference>
<dbReference type="GO" id="GO:0030851">
    <property type="term" value="P:granulocyte differentiation"/>
    <property type="evidence" value="ECO:0007669"/>
    <property type="project" value="Ensembl"/>
</dbReference>
<dbReference type="GO" id="GO:0006351">
    <property type="term" value="P:DNA-templated transcription"/>
    <property type="evidence" value="ECO:0007669"/>
    <property type="project" value="InterPro"/>
</dbReference>
<keyword evidence="12" id="KW-1185">Reference proteome</keyword>
<dbReference type="OMA" id="CDHEASI"/>
<dbReference type="Ensembl" id="ENSPMRT00000033467.1">
    <property type="protein sequence ID" value="ENSPMRP00000031552.1"/>
    <property type="gene ID" value="ENSPMRG00000020441.1"/>
</dbReference>
<evidence type="ECO:0000256" key="1">
    <source>
        <dbReference type="ARBA" id="ARBA00004123"/>
    </source>
</evidence>
<dbReference type="Proteomes" id="UP000472272">
    <property type="component" value="Chromosome 13"/>
</dbReference>
<gene>
    <name evidence="11" type="primary">CEBPE</name>
</gene>
<dbReference type="InterPro" id="IPR004827">
    <property type="entry name" value="bZIP"/>
</dbReference>
<feature type="compositionally biased region" description="Basic and acidic residues" evidence="9">
    <location>
        <begin position="96"/>
        <end position="105"/>
    </location>
</feature>
<evidence type="ECO:0000256" key="2">
    <source>
        <dbReference type="ARBA" id="ARBA00006951"/>
    </source>
</evidence>
<evidence type="ECO:0000256" key="9">
    <source>
        <dbReference type="SAM" id="MobiDB-lite"/>
    </source>
</evidence>
<protein>
    <submittedName>
        <fullName evidence="11">CCAAT enhancer binding protein epsilon</fullName>
    </submittedName>
</protein>
<keyword evidence="7" id="KW-0539">Nucleus</keyword>
<dbReference type="PANTHER" id="PTHR23334:SF27">
    <property type="entry name" value="CCAAT_ENHANCER-BINDING PROTEIN EPSILON"/>
    <property type="match status" value="1"/>
</dbReference>
<dbReference type="PANTHER" id="PTHR23334">
    <property type="entry name" value="CCAAT/ENHANCER BINDING PROTEIN"/>
    <property type="match status" value="1"/>
</dbReference>
<dbReference type="GO" id="GO:0010628">
    <property type="term" value="P:positive regulation of gene expression"/>
    <property type="evidence" value="ECO:0007669"/>
    <property type="project" value="Ensembl"/>
</dbReference>
<feature type="region of interest" description="Disordered" evidence="9">
    <location>
        <begin position="95"/>
        <end position="115"/>
    </location>
</feature>
<keyword evidence="3" id="KW-0805">Transcription regulation</keyword>
<evidence type="ECO:0000256" key="4">
    <source>
        <dbReference type="ARBA" id="ARBA00023125"/>
    </source>
</evidence>
<dbReference type="GO" id="GO:0005886">
    <property type="term" value="C:plasma membrane"/>
    <property type="evidence" value="ECO:0007669"/>
    <property type="project" value="Ensembl"/>
</dbReference>
<dbReference type="GO" id="GO:0090575">
    <property type="term" value="C:RNA polymerase II transcription regulator complex"/>
    <property type="evidence" value="ECO:0007669"/>
    <property type="project" value="Ensembl"/>
</dbReference>
<evidence type="ECO:0000256" key="3">
    <source>
        <dbReference type="ARBA" id="ARBA00023015"/>
    </source>
</evidence>
<dbReference type="FunFam" id="1.20.5.170:FF:000028">
    <property type="entry name" value="CCAAT/enhancer-binding protein beta"/>
    <property type="match status" value="1"/>
</dbReference>
<sequence>MSQGGYFEGSEQRQYQALEMPPARPSGTDLGPLCESELASYIGDEQLLSELLQGAGQRGPKPSTPFSNFFPGEPYPYLSYGGERKVLGPFDPRPVAVKEEPRGGEAGRAGGRHPYSPMHFSPAHCAQVALAQPGMRAGQALRVLKVRRRSTGPPCSPSPPCTPKGKKSVNKDSLEYRLRRERNNIAVRKSRDKAKRRVLETQQRMVELLGENERLRSRVEQLVQETETLRDIFRQMPEAAGLIKGLGGCS</sequence>
<evidence type="ECO:0000256" key="7">
    <source>
        <dbReference type="ARBA" id="ARBA00023242"/>
    </source>
</evidence>
<dbReference type="InterPro" id="IPR046347">
    <property type="entry name" value="bZIP_sf"/>
</dbReference>
<feature type="region of interest" description="Disordered" evidence="9">
    <location>
        <begin position="1"/>
        <end position="32"/>
    </location>
</feature>
<reference evidence="11" key="3">
    <citation type="submission" date="2025-09" db="UniProtKB">
        <authorList>
            <consortium name="Ensembl"/>
        </authorList>
    </citation>
    <scope>IDENTIFICATION</scope>
</reference>
<name>A0A670K9S0_PODMU</name>
<dbReference type="GO" id="GO:0005654">
    <property type="term" value="C:nucleoplasm"/>
    <property type="evidence" value="ECO:0007669"/>
    <property type="project" value="Ensembl"/>
</dbReference>
<keyword evidence="4" id="KW-0238">DNA-binding</keyword>
<dbReference type="GO" id="GO:0006909">
    <property type="term" value="P:phagocytosis"/>
    <property type="evidence" value="ECO:0007669"/>
    <property type="project" value="Ensembl"/>
</dbReference>